<name>A0A1Q9ETJ5_SYMMI</name>
<dbReference type="EMBL" id="LSRX01000073">
    <property type="protein sequence ID" value="OLQ10741.1"/>
    <property type="molecule type" value="Genomic_DNA"/>
</dbReference>
<evidence type="ECO:0000313" key="3">
    <source>
        <dbReference type="Proteomes" id="UP000186817"/>
    </source>
</evidence>
<sequence>MTVCVFAASHPNSSLGTGSLEGVGLRMSADPSCTSAAGFLVEGTQFLGWLQQELGINKAIGTQLWERMSWQRDVINSQRAFEMRSKQGSKKDRAQNALKKRKLEVKVQHLQNQQCRDLWGKFILQVEKYQVAAEKLQLHQVPVHQEHLCQEDLEPSLRLFVEVYRVASQGHLPRKECQTSSLKHLVGNVEAVLKIELKVELQRQLQLLEWLVAEWGFQEVARPWSELKQKLMKVEDLTLAQVETEVQSACDVFKCFDQFDNGQEMFAFLRYFMRAGSALVKPLLEHFAVVFAGQGQWSHDAITSLDFDGFCQVVRLCHRDLQTMASVGSSAADVVDSKVWRLIVAEFAKGEANMLDKEIELLLHYFLGDGMKKSCRRLVLVSAFRIHRIAEALPTLTRAFQVMRLDWALTSMPLRQAKQLLEGLGSEENVNISEDAAKLSQLHGLGFVDELNLQIFDTLLQRVCVFDFLRERGFVGRAGPEKLQEMLGIVQQSLEQDISVLGQALLEELRHCAGVLHGFLALDRPPVSEAASEQFVLLLRSLSQRPGRVAAFDTVAENMQLLGALFDSAAGTGGQLLLFSLQKILGGQLVIDGYSETFCCTYRGSSGEDVVVSATSLSEYSIRSLMSLEGREEQSDEARCLNDYLQKMEAIVSLEGLVATALKLHQAGHPGFRKAVSIPMQDNLPAISKRQLQLLEGWKTEISKTLLSAPILGLVPPGLLHLWLCEMQQSFGSILNSVLDGLQLWNTTCTEEHILRALDAAGIPLDEGLDAEKALLALRTSCDGLRAQVQRRAKGGRVLIQAEALTEEAVLLLVAHLFLRWEGGPNRLPRQSEVLFCSSSVPLGEVEAFLWRAKTFPELLFVLVEPNHLPLDGKKHVAEWLAGADDGSAVAVILTASWHIPSSSHVQQLRLSADRSVVTKWREQCQLEVLLYNAAEPPLGAGVASGKSALIRQACAAQGLAVVGCALHEAFQLEQLVKEVRKKLEDNHQIALHIDLSAYSDVDSANRLLRHLLMCQVLYDPLSGQMVALKPGTQAVEHLERGLNQVRKHYVEETQKTMTFKYSNKNKKWMDVEVDEATFDKHLVPLEDAKGRASDTGMKWEQWVGLVSRGKPESLVLVRLKPQITKRRAPGPGAIRKAEWKPIANRWLQDTCVILHSDSARSYKSKISGVLHDAVVHQKKKVKINGKWVWKLPKYVTMKTHKLPSGRKIKTKAGTQVIDRAWRFLKVHVEVGAVAGRRDVHTLRVYATSEMLRQRFPRATEAELGVLLLYPVLGLIGQKRSAEVQQTGFRCEDGRMGLSLMNACFPWPSRRLHHVPDQDGMTGMTDLRLLEFPQEPELALVQFASRSGIHEMSRFFDHNDSCIDPDPVHISNVFFYPVPGMQPTAPLRLDNSAEVNNLDRSQQQLGVRFVSILADWMQNCTVFKLSDRDTIAQTGRELCFHFVPTYTKLVQDHFCIFVPSLIEDSVSPGESVCARGPTPAGSKERPSF</sequence>
<organism evidence="2 3">
    <name type="scientific">Symbiodinium microadriaticum</name>
    <name type="common">Dinoflagellate</name>
    <name type="synonym">Zooxanthella microadriatica</name>
    <dbReference type="NCBI Taxonomy" id="2951"/>
    <lineage>
        <taxon>Eukaryota</taxon>
        <taxon>Sar</taxon>
        <taxon>Alveolata</taxon>
        <taxon>Dinophyceae</taxon>
        <taxon>Suessiales</taxon>
        <taxon>Symbiodiniaceae</taxon>
        <taxon>Symbiodinium</taxon>
    </lineage>
</organism>
<evidence type="ECO:0000313" key="2">
    <source>
        <dbReference type="EMBL" id="OLQ10741.1"/>
    </source>
</evidence>
<dbReference type="OrthoDB" id="422721at2759"/>
<reference evidence="2 3" key="1">
    <citation type="submission" date="2016-02" db="EMBL/GenBank/DDBJ databases">
        <title>Genome analysis of coral dinoflagellate symbionts highlights evolutionary adaptations to a symbiotic lifestyle.</title>
        <authorList>
            <person name="Aranda M."/>
            <person name="Li Y."/>
            <person name="Liew Y.J."/>
            <person name="Baumgarten S."/>
            <person name="Simakov O."/>
            <person name="Wilson M."/>
            <person name="Piel J."/>
            <person name="Ashoor H."/>
            <person name="Bougouffa S."/>
            <person name="Bajic V.B."/>
            <person name="Ryu T."/>
            <person name="Ravasi T."/>
            <person name="Bayer T."/>
            <person name="Micklem G."/>
            <person name="Kim H."/>
            <person name="Bhak J."/>
            <person name="Lajeunesse T.C."/>
            <person name="Voolstra C.R."/>
        </authorList>
    </citation>
    <scope>NUCLEOTIDE SEQUENCE [LARGE SCALE GENOMIC DNA]</scope>
    <source>
        <strain evidence="2 3">CCMP2467</strain>
    </source>
</reference>
<accession>A0A1Q9ETJ5</accession>
<protein>
    <submittedName>
        <fullName evidence="2">Uncharacterized protein</fullName>
    </submittedName>
</protein>
<gene>
    <name evidence="2" type="ORF">AK812_SmicGene5514</name>
</gene>
<evidence type="ECO:0000256" key="1">
    <source>
        <dbReference type="SAM" id="MobiDB-lite"/>
    </source>
</evidence>
<feature type="region of interest" description="Disordered" evidence="1">
    <location>
        <begin position="1469"/>
        <end position="1488"/>
    </location>
</feature>
<proteinExistence type="predicted"/>
<comment type="caution">
    <text evidence="2">The sequence shown here is derived from an EMBL/GenBank/DDBJ whole genome shotgun (WGS) entry which is preliminary data.</text>
</comment>
<dbReference type="Proteomes" id="UP000186817">
    <property type="component" value="Unassembled WGS sequence"/>
</dbReference>
<keyword evidence="3" id="KW-1185">Reference proteome</keyword>